<keyword evidence="3" id="KW-0677">Repeat</keyword>
<dbReference type="InterPro" id="IPR002557">
    <property type="entry name" value="Chitin-bd_dom"/>
</dbReference>
<gene>
    <name evidence="7" type="ORF">LSH36_26g02140</name>
</gene>
<comment type="caution">
    <text evidence="7">The sequence shown here is derived from an EMBL/GenBank/DDBJ whole genome shotgun (WGS) entry which is preliminary data.</text>
</comment>
<keyword evidence="1" id="KW-0147">Chitin-binding</keyword>
<dbReference type="PANTHER" id="PTHR23301:SF0">
    <property type="entry name" value="CHITIN-BINDING TYPE-2 DOMAIN-CONTAINING PROTEIN-RELATED"/>
    <property type="match status" value="1"/>
</dbReference>
<evidence type="ECO:0000256" key="2">
    <source>
        <dbReference type="ARBA" id="ARBA00022729"/>
    </source>
</evidence>
<dbReference type="SMART" id="SM00494">
    <property type="entry name" value="ChtBD2"/>
    <property type="match status" value="1"/>
</dbReference>
<dbReference type="PROSITE" id="PS50940">
    <property type="entry name" value="CHIT_BIND_II"/>
    <property type="match status" value="1"/>
</dbReference>
<dbReference type="GO" id="GO:0005576">
    <property type="term" value="C:extracellular region"/>
    <property type="evidence" value="ECO:0007669"/>
    <property type="project" value="InterPro"/>
</dbReference>
<organism evidence="7 8">
    <name type="scientific">Paralvinella palmiformis</name>
    <dbReference type="NCBI Taxonomy" id="53620"/>
    <lineage>
        <taxon>Eukaryota</taxon>
        <taxon>Metazoa</taxon>
        <taxon>Spiralia</taxon>
        <taxon>Lophotrochozoa</taxon>
        <taxon>Annelida</taxon>
        <taxon>Polychaeta</taxon>
        <taxon>Sedentaria</taxon>
        <taxon>Canalipalpata</taxon>
        <taxon>Terebellida</taxon>
        <taxon>Terebelliformia</taxon>
        <taxon>Alvinellidae</taxon>
        <taxon>Paralvinella</taxon>
    </lineage>
</organism>
<evidence type="ECO:0000256" key="3">
    <source>
        <dbReference type="ARBA" id="ARBA00022737"/>
    </source>
</evidence>
<dbReference type="EMBL" id="JAODUP010000026">
    <property type="protein sequence ID" value="KAK2167548.1"/>
    <property type="molecule type" value="Genomic_DNA"/>
</dbReference>
<feature type="domain" description="Chitin-binding type-2" evidence="6">
    <location>
        <begin position="10"/>
        <end position="65"/>
    </location>
</feature>
<evidence type="ECO:0000256" key="1">
    <source>
        <dbReference type="ARBA" id="ARBA00022669"/>
    </source>
</evidence>
<dbReference type="AlphaFoldDB" id="A0AAD9KBR7"/>
<reference evidence="7" key="1">
    <citation type="journal article" date="2023" name="Mol. Biol. Evol.">
        <title>Third-Generation Sequencing Reveals the Adaptive Role of the Epigenome in Three Deep-Sea Polychaetes.</title>
        <authorList>
            <person name="Perez M."/>
            <person name="Aroh O."/>
            <person name="Sun Y."/>
            <person name="Lan Y."/>
            <person name="Juniper S.K."/>
            <person name="Young C.R."/>
            <person name="Angers B."/>
            <person name="Qian P.Y."/>
        </authorList>
    </citation>
    <scope>NUCLEOTIDE SEQUENCE</scope>
    <source>
        <strain evidence="7">P08H-3</strain>
    </source>
</reference>
<accession>A0AAD9KBR7</accession>
<evidence type="ECO:0000256" key="4">
    <source>
        <dbReference type="ARBA" id="ARBA00023157"/>
    </source>
</evidence>
<sequence>MEIIILQGCDFRCEQNGYYRDIKDCTRFYQCSNGMSYHLQCNNGLVFNIRDNICDWPYKVPECAAQIYDTRIGLTDNVVAGERRVPFKKMSDRGYEKGIEQAALDP</sequence>
<dbReference type="Proteomes" id="UP001208570">
    <property type="component" value="Unassembled WGS sequence"/>
</dbReference>
<dbReference type="InterPro" id="IPR051940">
    <property type="entry name" value="Chitin_bind-dev_reg"/>
</dbReference>
<keyword evidence="8" id="KW-1185">Reference proteome</keyword>
<keyword evidence="5" id="KW-0325">Glycoprotein</keyword>
<keyword evidence="2" id="KW-0732">Signal</keyword>
<dbReference type="Pfam" id="PF01607">
    <property type="entry name" value="CBM_14"/>
    <property type="match status" value="1"/>
</dbReference>
<protein>
    <recommendedName>
        <fullName evidence="6">Chitin-binding type-2 domain-containing protein</fullName>
    </recommendedName>
</protein>
<dbReference type="Gene3D" id="2.170.140.10">
    <property type="entry name" value="Chitin binding domain"/>
    <property type="match status" value="1"/>
</dbReference>
<dbReference type="SUPFAM" id="SSF57625">
    <property type="entry name" value="Invertebrate chitin-binding proteins"/>
    <property type="match status" value="1"/>
</dbReference>
<evidence type="ECO:0000259" key="6">
    <source>
        <dbReference type="PROSITE" id="PS50940"/>
    </source>
</evidence>
<proteinExistence type="predicted"/>
<keyword evidence="4" id="KW-1015">Disulfide bond</keyword>
<name>A0AAD9KBR7_9ANNE</name>
<evidence type="ECO:0000256" key="5">
    <source>
        <dbReference type="ARBA" id="ARBA00023180"/>
    </source>
</evidence>
<dbReference type="PANTHER" id="PTHR23301">
    <property type="entry name" value="CHITIN BINDING PERITROPHIN-A"/>
    <property type="match status" value="1"/>
</dbReference>
<evidence type="ECO:0000313" key="7">
    <source>
        <dbReference type="EMBL" id="KAK2167548.1"/>
    </source>
</evidence>
<evidence type="ECO:0000313" key="8">
    <source>
        <dbReference type="Proteomes" id="UP001208570"/>
    </source>
</evidence>
<dbReference type="GO" id="GO:0008061">
    <property type="term" value="F:chitin binding"/>
    <property type="evidence" value="ECO:0007669"/>
    <property type="project" value="UniProtKB-KW"/>
</dbReference>
<dbReference type="InterPro" id="IPR036508">
    <property type="entry name" value="Chitin-bd_dom_sf"/>
</dbReference>